<dbReference type="Proteomes" id="UP001465976">
    <property type="component" value="Unassembled WGS sequence"/>
</dbReference>
<reference evidence="2 3" key="1">
    <citation type="submission" date="2024-02" db="EMBL/GenBank/DDBJ databases">
        <title>A draft genome for the cacao thread blight pathogen Marasmius crinis-equi.</title>
        <authorList>
            <person name="Cohen S.P."/>
            <person name="Baruah I.K."/>
            <person name="Amoako-Attah I."/>
            <person name="Bukari Y."/>
            <person name="Meinhardt L.W."/>
            <person name="Bailey B.A."/>
        </authorList>
    </citation>
    <scope>NUCLEOTIDE SEQUENCE [LARGE SCALE GENOMIC DNA]</scope>
    <source>
        <strain evidence="2 3">GH-76</strain>
    </source>
</reference>
<dbReference type="InterPro" id="IPR005198">
    <property type="entry name" value="Glyco_hydro_76"/>
</dbReference>
<accession>A0ABR3FR78</accession>
<dbReference type="Pfam" id="PF03663">
    <property type="entry name" value="Glyco_hydro_76"/>
    <property type="match status" value="1"/>
</dbReference>
<comment type="caution">
    <text evidence="2">The sequence shown here is derived from an EMBL/GenBank/DDBJ whole genome shotgun (WGS) entry which is preliminary data.</text>
</comment>
<name>A0ABR3FR78_9AGAR</name>
<dbReference type="EMBL" id="JBAHYK010000126">
    <property type="protein sequence ID" value="KAL0577968.1"/>
    <property type="molecule type" value="Genomic_DNA"/>
</dbReference>
<evidence type="ECO:0000256" key="1">
    <source>
        <dbReference type="SAM" id="SignalP"/>
    </source>
</evidence>
<dbReference type="Gene3D" id="1.50.10.20">
    <property type="match status" value="1"/>
</dbReference>
<sequence>MFLLSGWFLMLPLLISSLDLPSTSSWRKPGITASREERINRTAAAIDMFIKSDTFFNSPPPQPLPNKSWPYGELLAEIADFDILTNQTRYKEVVQKYYLPALQDLVPLQSRYGYAAARAYLAYKDDAFLTVAERYWASARALTLSDEEVAVGKSSAKTNITIPKDCTSSGTTLAGGTFHDALDDNDGVITAASTGDYMALTLSLAMSTPNQTYTDLAKEMSNFLLSVMYKGSGVVSDDVIIQQTGACIVQENRFDKPYNTGAVIQGLSMLASVTEDSDSGVMSDLRDITLVAITNASWYTDDGILDLSDRTNEYSQRLLRSYFDLTVGNDTPTDLKTYLQQYIAVQRYSTTPAEIHRGTVHCQPFNHNYGNAPPRGIPHREDSRMYSINYDYEQRGRIVNFRTSYWVPQSPKPHE</sequence>
<evidence type="ECO:0000313" key="2">
    <source>
        <dbReference type="EMBL" id="KAL0577968.1"/>
    </source>
</evidence>
<keyword evidence="1" id="KW-0732">Signal</keyword>
<feature type="signal peptide" evidence="1">
    <location>
        <begin position="1"/>
        <end position="17"/>
    </location>
</feature>
<keyword evidence="3" id="KW-1185">Reference proteome</keyword>
<evidence type="ECO:0000313" key="3">
    <source>
        <dbReference type="Proteomes" id="UP001465976"/>
    </source>
</evidence>
<feature type="chain" id="PRO_5046853723" evidence="1">
    <location>
        <begin position="18"/>
        <end position="415"/>
    </location>
</feature>
<gene>
    <name evidence="2" type="ORF">V5O48_004004</name>
</gene>
<dbReference type="InterPro" id="IPR008928">
    <property type="entry name" value="6-hairpin_glycosidase_sf"/>
</dbReference>
<organism evidence="2 3">
    <name type="scientific">Marasmius crinis-equi</name>
    <dbReference type="NCBI Taxonomy" id="585013"/>
    <lineage>
        <taxon>Eukaryota</taxon>
        <taxon>Fungi</taxon>
        <taxon>Dikarya</taxon>
        <taxon>Basidiomycota</taxon>
        <taxon>Agaricomycotina</taxon>
        <taxon>Agaricomycetes</taxon>
        <taxon>Agaricomycetidae</taxon>
        <taxon>Agaricales</taxon>
        <taxon>Marasmiineae</taxon>
        <taxon>Marasmiaceae</taxon>
        <taxon>Marasmius</taxon>
    </lineage>
</organism>
<proteinExistence type="predicted"/>
<protein>
    <submittedName>
        <fullName evidence="2">Uncharacterized protein</fullName>
    </submittedName>
</protein>
<dbReference type="SUPFAM" id="SSF48208">
    <property type="entry name" value="Six-hairpin glycosidases"/>
    <property type="match status" value="1"/>
</dbReference>